<dbReference type="RefSeq" id="WP_044743746.1">
    <property type="nucleotide sequence ID" value="NZ_JARMRZ010000031.1"/>
</dbReference>
<comment type="similarity">
    <text evidence="1">Belongs to the DnaB/DnaD family.</text>
</comment>
<dbReference type="InterPro" id="IPR034829">
    <property type="entry name" value="DnaD-like_sf"/>
</dbReference>
<protein>
    <recommendedName>
        <fullName evidence="3">DnaB/C C-terminal domain-containing protein</fullName>
    </recommendedName>
</protein>
<reference evidence="4 5" key="1">
    <citation type="submission" date="2016-01" db="EMBL/GenBank/DDBJ databases">
        <title>Draft Genome Sequences of Seven Thermophilic Sporeformers Isolated from Foods.</title>
        <authorList>
            <person name="Berendsen E.M."/>
            <person name="Wells-Bennik M.H."/>
            <person name="Krawcyk A.O."/>
            <person name="De Jong A."/>
            <person name="Holsappel S."/>
            <person name="Eijlander R.T."/>
            <person name="Kuipers O.P."/>
        </authorList>
    </citation>
    <scope>NUCLEOTIDE SEQUENCE [LARGE SCALE GENOMIC DNA]</scope>
    <source>
        <strain evidence="4 5">B4109</strain>
    </source>
</reference>
<evidence type="ECO:0000313" key="4">
    <source>
        <dbReference type="EMBL" id="KYD28541.1"/>
    </source>
</evidence>
<sequence length="281" mass="33443">MSKLLLDEKPLVILPSLAKEIGLNEAIILQQLHYWLQESNNERDGHRWVYNTYEDWQKQFPFWSIRTIRRVIKNLENQGIIISDYLNSMKIDKTKWYRIDYERLEEIVSKENDMRPDHVAKMASRDGQNGHIHMAKMATPITREYTENTTDIKDDDKAKAVSDLSEETTEKEQEIKCNPVAEFEKAFGYLPPHILQQEFEQMIESGQFQEPEAIIVEAIRLARKQMPRNPARYISSILRNFEFMGLFTLEDVKEYNEMFEQKRKQAPRRRQSPTEINWDEL</sequence>
<feature type="region of interest" description="Disordered" evidence="2">
    <location>
        <begin position="261"/>
        <end position="281"/>
    </location>
</feature>
<dbReference type="PATRIC" id="fig|1422.18.peg.1997"/>
<evidence type="ECO:0000256" key="1">
    <source>
        <dbReference type="ARBA" id="ARBA00093462"/>
    </source>
</evidence>
<comment type="caution">
    <text evidence="4">The sequence shown here is derived from an EMBL/GenBank/DDBJ whole genome shotgun (WGS) entry which is preliminary data.</text>
</comment>
<dbReference type="InterPro" id="IPR006343">
    <property type="entry name" value="DnaB/C_C"/>
</dbReference>
<proteinExistence type="inferred from homology"/>
<name>A0A150MVN6_GEOSE</name>
<dbReference type="Proteomes" id="UP000075424">
    <property type="component" value="Unassembled WGS sequence"/>
</dbReference>
<accession>A0A150MVN6</accession>
<gene>
    <name evidence="4" type="ORF">B4109_3004</name>
</gene>
<dbReference type="AlphaFoldDB" id="A0A150MVN6"/>
<dbReference type="Gene3D" id="1.10.10.630">
    <property type="entry name" value="DnaD domain-like"/>
    <property type="match status" value="1"/>
</dbReference>
<feature type="domain" description="DnaB/C C-terminal" evidence="3">
    <location>
        <begin position="182"/>
        <end position="255"/>
    </location>
</feature>
<dbReference type="Pfam" id="PF07261">
    <property type="entry name" value="DnaB_2"/>
    <property type="match status" value="1"/>
</dbReference>
<dbReference type="EMBL" id="LQYV01000024">
    <property type="protein sequence ID" value="KYD28541.1"/>
    <property type="molecule type" value="Genomic_DNA"/>
</dbReference>
<organism evidence="4 5">
    <name type="scientific">Geobacillus stearothermophilus</name>
    <name type="common">Bacillus stearothermophilus</name>
    <dbReference type="NCBI Taxonomy" id="1422"/>
    <lineage>
        <taxon>Bacteria</taxon>
        <taxon>Bacillati</taxon>
        <taxon>Bacillota</taxon>
        <taxon>Bacilli</taxon>
        <taxon>Bacillales</taxon>
        <taxon>Anoxybacillaceae</taxon>
        <taxon>Geobacillus</taxon>
    </lineage>
</organism>
<evidence type="ECO:0000313" key="5">
    <source>
        <dbReference type="Proteomes" id="UP000075424"/>
    </source>
</evidence>
<evidence type="ECO:0000259" key="3">
    <source>
        <dbReference type="Pfam" id="PF07261"/>
    </source>
</evidence>
<evidence type="ECO:0000256" key="2">
    <source>
        <dbReference type="SAM" id="MobiDB-lite"/>
    </source>
</evidence>